<protein>
    <submittedName>
        <fullName evidence="1">Uncharacterized protein</fullName>
    </submittedName>
</protein>
<evidence type="ECO:0000313" key="1">
    <source>
        <dbReference type="EMBL" id="KAI9907529.1"/>
    </source>
</evidence>
<proteinExistence type="predicted"/>
<dbReference type="EMBL" id="CM047587">
    <property type="protein sequence ID" value="KAI9907529.1"/>
    <property type="molecule type" value="Genomic_DNA"/>
</dbReference>
<name>A0ACC0VM08_9STRA</name>
<organism evidence="1 2">
    <name type="scientific">Peronosclerospora sorghi</name>
    <dbReference type="NCBI Taxonomy" id="230839"/>
    <lineage>
        <taxon>Eukaryota</taxon>
        <taxon>Sar</taxon>
        <taxon>Stramenopiles</taxon>
        <taxon>Oomycota</taxon>
        <taxon>Peronosporomycetes</taxon>
        <taxon>Peronosporales</taxon>
        <taxon>Peronosporaceae</taxon>
        <taxon>Peronosclerospora</taxon>
    </lineage>
</organism>
<dbReference type="Proteomes" id="UP001163321">
    <property type="component" value="Chromosome 8"/>
</dbReference>
<sequence>MDYDGNQNATLKPSSLGTAQAVTGLSSTDVKKKNASSLLQFGYFIISSCAMIILLTFVYLYRRVFHGTRPPYINLEQATHSRISGRDPVNFSEHKLTYLIPCMVSPFPEQPPTIFKLELHESPSNYLPQNWSYTDQQIFETLLLPPPSSASMTDVSDSSTSVKSEPLSITKKFPAGRKRVSVEEKRMKHREVQRRFMLRKKEMLASVKKSIVALELQMAVLKLSSQRKALEMENKTLQQEKQILGEVMPSVVTRKVLEEIFQREAKAVEHQFKPFSVQQWQEIVCQTLHNVDQFLTQEAMEGSGLNVMGWSDRRHVEDTTVKFTLHKAFPNVFAEKLWNTTWQALSTDCYASFFSPSLFIRRHLLQKVCDDAIIIYRVISYPQTGRVSRGIEIMSRVRRDLDFVYFVRTLDLADVRERLFATDVWTQSLTVLRFMPSDLNHPDVGCVISYGGNYANIPKGGVKYWLMEVLFMVLRFESTLISPVFSLGD</sequence>
<accession>A0ACC0VM08</accession>
<evidence type="ECO:0000313" key="2">
    <source>
        <dbReference type="Proteomes" id="UP001163321"/>
    </source>
</evidence>
<gene>
    <name evidence="1" type="ORF">PsorP6_003294</name>
</gene>
<comment type="caution">
    <text evidence="1">The sequence shown here is derived from an EMBL/GenBank/DDBJ whole genome shotgun (WGS) entry which is preliminary data.</text>
</comment>
<keyword evidence="2" id="KW-1185">Reference proteome</keyword>
<reference evidence="1 2" key="1">
    <citation type="journal article" date="2022" name="bioRxiv">
        <title>The genome of the oomycete Peronosclerospora sorghi, a cosmopolitan pathogen of maize and sorghum, is inflated with dispersed pseudogenes.</title>
        <authorList>
            <person name="Fletcher K."/>
            <person name="Martin F."/>
            <person name="Isakeit T."/>
            <person name="Cavanaugh K."/>
            <person name="Magill C."/>
            <person name="Michelmore R."/>
        </authorList>
    </citation>
    <scope>NUCLEOTIDE SEQUENCE [LARGE SCALE GENOMIC DNA]</scope>
    <source>
        <strain evidence="1">P6</strain>
    </source>
</reference>